<dbReference type="PANTHER" id="PTHR28158">
    <property type="entry name" value="37S RIBOSOMAL PROTEIN S35, MITOCHONDRIAL"/>
    <property type="match status" value="1"/>
</dbReference>
<dbReference type="Proteomes" id="UP000076871">
    <property type="component" value="Unassembled WGS sequence"/>
</dbReference>
<evidence type="ECO:0000313" key="3">
    <source>
        <dbReference type="Proteomes" id="UP000076871"/>
    </source>
</evidence>
<sequence>MLSFLRNARLQRTARSWTTAHSRDLNCSAILRQEETEKDDAEDVPAKERSGFRDVSFEQWLRTEGKKYETSRRPRNWLGGEVPFPLNRTFRPPPPISDRLRAVIYNEFMSNPAVYTVRTLSERKGISMQRVAAILRLKGLEENWRKGKPLQTGFLVGMEEILGITERKQTRQSQIELAGTEGIQELGGDASQADRQMEEGNDRARERYQRLFWEPVVEGYEPIIPAELERAATVHHEKAKQEASLKLILARVPPVKHETHIVEKEGRPPIEFVDVGSKYVDIDDRLRRLKESERRSQLKAKRRARKASLKRERAAVVAPAATD</sequence>
<evidence type="ECO:0000313" key="2">
    <source>
        <dbReference type="EMBL" id="KZT08569.1"/>
    </source>
</evidence>
<dbReference type="InParanoid" id="A0A165F812"/>
<protein>
    <recommendedName>
        <fullName evidence="4">Eukaryotic mitochondrial regulator protein-domain-containing protein</fullName>
    </recommendedName>
</protein>
<dbReference type="AlphaFoldDB" id="A0A165F812"/>
<dbReference type="InterPro" id="IPR021036">
    <property type="entry name" value="Ribosomal_mS45"/>
</dbReference>
<dbReference type="GeneID" id="63823306"/>
<dbReference type="GO" id="GO:0032543">
    <property type="term" value="P:mitochondrial translation"/>
    <property type="evidence" value="ECO:0007669"/>
    <property type="project" value="TreeGrafter"/>
</dbReference>
<organism evidence="2 3">
    <name type="scientific">Laetiporus sulphureus 93-53</name>
    <dbReference type="NCBI Taxonomy" id="1314785"/>
    <lineage>
        <taxon>Eukaryota</taxon>
        <taxon>Fungi</taxon>
        <taxon>Dikarya</taxon>
        <taxon>Basidiomycota</taxon>
        <taxon>Agaricomycotina</taxon>
        <taxon>Agaricomycetes</taxon>
        <taxon>Polyporales</taxon>
        <taxon>Laetiporus</taxon>
    </lineage>
</organism>
<accession>A0A165F812</accession>
<evidence type="ECO:0008006" key="4">
    <source>
        <dbReference type="Google" id="ProtNLM"/>
    </source>
</evidence>
<name>A0A165F812_9APHY</name>
<dbReference type="OrthoDB" id="10052321at2759"/>
<feature type="compositionally biased region" description="Basic residues" evidence="1">
    <location>
        <begin position="297"/>
        <end position="308"/>
    </location>
</feature>
<dbReference type="PANTHER" id="PTHR28158:SF1">
    <property type="entry name" value="SMALL RIBOSOMAL SUBUNIT PROTEIN MS45"/>
    <property type="match status" value="1"/>
</dbReference>
<reference evidence="2 3" key="1">
    <citation type="journal article" date="2016" name="Mol. Biol. Evol.">
        <title>Comparative Genomics of Early-Diverging Mushroom-Forming Fungi Provides Insights into the Origins of Lignocellulose Decay Capabilities.</title>
        <authorList>
            <person name="Nagy L.G."/>
            <person name="Riley R."/>
            <person name="Tritt A."/>
            <person name="Adam C."/>
            <person name="Daum C."/>
            <person name="Floudas D."/>
            <person name="Sun H."/>
            <person name="Yadav J.S."/>
            <person name="Pangilinan J."/>
            <person name="Larsson K.H."/>
            <person name="Matsuura K."/>
            <person name="Barry K."/>
            <person name="Labutti K."/>
            <person name="Kuo R."/>
            <person name="Ohm R.A."/>
            <person name="Bhattacharya S.S."/>
            <person name="Shirouzu T."/>
            <person name="Yoshinaga Y."/>
            <person name="Martin F.M."/>
            <person name="Grigoriev I.V."/>
            <person name="Hibbett D.S."/>
        </authorList>
    </citation>
    <scope>NUCLEOTIDE SEQUENCE [LARGE SCALE GENOMIC DNA]</scope>
    <source>
        <strain evidence="2 3">93-53</strain>
    </source>
</reference>
<gene>
    <name evidence="2" type="ORF">LAESUDRAFT_696657</name>
</gene>
<dbReference type="STRING" id="1314785.A0A165F812"/>
<keyword evidence="3" id="KW-1185">Reference proteome</keyword>
<dbReference type="GO" id="GO:0003735">
    <property type="term" value="F:structural constituent of ribosome"/>
    <property type="evidence" value="ECO:0007669"/>
    <property type="project" value="TreeGrafter"/>
</dbReference>
<dbReference type="EMBL" id="KV427614">
    <property type="protein sequence ID" value="KZT08569.1"/>
    <property type="molecule type" value="Genomic_DNA"/>
</dbReference>
<dbReference type="Pfam" id="PF12298">
    <property type="entry name" value="Bot1p"/>
    <property type="match status" value="1"/>
</dbReference>
<evidence type="ECO:0000256" key="1">
    <source>
        <dbReference type="SAM" id="MobiDB-lite"/>
    </source>
</evidence>
<dbReference type="GO" id="GO:0005763">
    <property type="term" value="C:mitochondrial small ribosomal subunit"/>
    <property type="evidence" value="ECO:0007669"/>
    <property type="project" value="TreeGrafter"/>
</dbReference>
<feature type="region of interest" description="Disordered" evidence="1">
    <location>
        <begin position="293"/>
        <end position="323"/>
    </location>
</feature>
<proteinExistence type="predicted"/>
<dbReference type="RefSeq" id="XP_040766309.1">
    <property type="nucleotide sequence ID" value="XM_040906277.1"/>
</dbReference>